<proteinExistence type="predicted"/>
<accession>A0A450XZS9</accession>
<dbReference type="EMBL" id="CAADFQ010000084">
    <property type="protein sequence ID" value="VFK34776.1"/>
    <property type="molecule type" value="Genomic_DNA"/>
</dbReference>
<evidence type="ECO:0000313" key="1">
    <source>
        <dbReference type="EMBL" id="VFK31254.1"/>
    </source>
</evidence>
<dbReference type="EMBL" id="CAADGH010000085">
    <property type="protein sequence ID" value="VFK76939.1"/>
    <property type="molecule type" value="Genomic_DNA"/>
</dbReference>
<dbReference type="EMBL" id="CAADFO010000080">
    <property type="protein sequence ID" value="VFK31254.1"/>
    <property type="molecule type" value="Genomic_DNA"/>
</dbReference>
<evidence type="ECO:0000313" key="2">
    <source>
        <dbReference type="EMBL" id="VFK34776.1"/>
    </source>
</evidence>
<evidence type="ECO:0000313" key="3">
    <source>
        <dbReference type="EMBL" id="VFK76939.1"/>
    </source>
</evidence>
<dbReference type="AlphaFoldDB" id="A0A450XZS9"/>
<name>A0A450XZS9_9GAMM</name>
<protein>
    <submittedName>
        <fullName evidence="2">Uncharacterized protein</fullName>
    </submittedName>
</protein>
<organism evidence="2">
    <name type="scientific">Candidatus Kentrum sp. MB</name>
    <dbReference type="NCBI Taxonomy" id="2138164"/>
    <lineage>
        <taxon>Bacteria</taxon>
        <taxon>Pseudomonadati</taxon>
        <taxon>Pseudomonadota</taxon>
        <taxon>Gammaproteobacteria</taxon>
        <taxon>Candidatus Kentrum</taxon>
    </lineage>
</organism>
<sequence>MFGGMNLPVRFLGRGPRIEPFMMAKRKLRCRVCYTMAKIKTRPARRTSRGVTKGRSSRFRVMTNFRVDTEEIGNSSEAMPWTFEA</sequence>
<reference evidence="2" key="1">
    <citation type="submission" date="2019-02" db="EMBL/GenBank/DDBJ databases">
        <authorList>
            <person name="Gruber-Vodicka R. H."/>
            <person name="Seah K. B. B."/>
        </authorList>
    </citation>
    <scope>NUCLEOTIDE SEQUENCE</scope>
    <source>
        <strain evidence="1">BECK_BZ197</strain>
        <strain evidence="3">BECK_BZ198</strain>
        <strain evidence="2">BECK_BZ199</strain>
    </source>
</reference>
<gene>
    <name evidence="1" type="ORF">BECKMB1821G_GA0114241_10802</name>
    <name evidence="3" type="ORF">BECKMB1821H_GA0114242_10852</name>
    <name evidence="2" type="ORF">BECKMB1821I_GA0114274_10842</name>
</gene>